<dbReference type="eggNOG" id="ENOG5032TJD">
    <property type="taxonomic scope" value="Bacteria"/>
</dbReference>
<protein>
    <recommendedName>
        <fullName evidence="3">DUF4252 domain-containing protein</fullName>
    </recommendedName>
</protein>
<dbReference type="Pfam" id="PF14060">
    <property type="entry name" value="DUF4252"/>
    <property type="match status" value="1"/>
</dbReference>
<organism evidence="1 2">
    <name type="scientific">Kordia algicida OT-1</name>
    <dbReference type="NCBI Taxonomy" id="391587"/>
    <lineage>
        <taxon>Bacteria</taxon>
        <taxon>Pseudomonadati</taxon>
        <taxon>Bacteroidota</taxon>
        <taxon>Flavobacteriia</taxon>
        <taxon>Flavobacteriales</taxon>
        <taxon>Flavobacteriaceae</taxon>
        <taxon>Kordia</taxon>
    </lineage>
</organism>
<sequence length="169" mass="19493">MLSLFACIACGSYYSMNNFYNAHKNDANVTAVEVPRFMLTLLKGLSPEMNTALQNVNNLRYIQLQPNSLTEQSAIQHEINLLTNERFTDIFRKNEGQKRTLVSVREQNEVIREVIVHLNKNQQHTVLYLNGRFSPKRIQEFAEQGKFDNLAQSITQHNSLWNTTAPTSY</sequence>
<proteinExistence type="predicted"/>
<evidence type="ECO:0000313" key="2">
    <source>
        <dbReference type="Proteomes" id="UP000002945"/>
    </source>
</evidence>
<dbReference type="EMBL" id="ABIB01000005">
    <property type="protein sequence ID" value="EDP95934.1"/>
    <property type="molecule type" value="Genomic_DNA"/>
</dbReference>
<dbReference type="STRING" id="391587.KAOT1_07193"/>
<name>A9DWV9_9FLAO</name>
<evidence type="ECO:0008006" key="3">
    <source>
        <dbReference type="Google" id="ProtNLM"/>
    </source>
</evidence>
<gene>
    <name evidence="1" type="ORF">KAOT1_07193</name>
</gene>
<accession>A9DWV9</accession>
<dbReference type="HOGENOM" id="CLU_1426474_0_0_10"/>
<dbReference type="Proteomes" id="UP000002945">
    <property type="component" value="Unassembled WGS sequence"/>
</dbReference>
<comment type="caution">
    <text evidence="1">The sequence shown here is derived from an EMBL/GenBank/DDBJ whole genome shotgun (WGS) entry which is preliminary data.</text>
</comment>
<keyword evidence="2" id="KW-1185">Reference proteome</keyword>
<dbReference type="InterPro" id="IPR025348">
    <property type="entry name" value="DUF4252"/>
</dbReference>
<reference evidence="1 2" key="1">
    <citation type="journal article" date="2011" name="J. Bacteriol.">
        <title>Genome sequence of the algicidal bacterium Kordia algicida OT-1.</title>
        <authorList>
            <person name="Lee H.S."/>
            <person name="Kang S.G."/>
            <person name="Kwon K.K."/>
            <person name="Lee J.H."/>
            <person name="Kim S.J."/>
        </authorList>
    </citation>
    <scope>NUCLEOTIDE SEQUENCE [LARGE SCALE GENOMIC DNA]</scope>
    <source>
        <strain evidence="1 2">OT-1</strain>
    </source>
</reference>
<evidence type="ECO:0000313" key="1">
    <source>
        <dbReference type="EMBL" id="EDP95934.1"/>
    </source>
</evidence>
<dbReference type="AlphaFoldDB" id="A9DWV9"/>